<dbReference type="GO" id="GO:0008270">
    <property type="term" value="F:zinc ion binding"/>
    <property type="evidence" value="ECO:0007669"/>
    <property type="project" value="UniProtKB-KW"/>
</dbReference>
<dbReference type="PROSITE" id="PS50966">
    <property type="entry name" value="ZF_SWIM"/>
    <property type="match status" value="1"/>
</dbReference>
<sequence>MKFRYRYYGQSQIQDSADSTQMQFAPDTLRAPVFFDGVLQPSASLHFREAISSLHDVVVSDLKTRPKDRSAYQQWLQENQQSMLNQFMARSDVLREESGLIQSELTQLRTEKNKLLKPFYEARQRYFHDLYQQNRDMWIVLDPVITVHPDQILFECFSRDEASYASLSCSHNVFSQRGDMAYGTTNIDYSDALYSEFQKIRDYKKTRFGVQQAGFSVATANDEQWQEPEIELPDSWVRGFLQVSTAMCLPSVQLQLHPMDIHSICLALRRRKEKNGPRSLRFILTPGKPVEVLIEPWNQRLQFSRSLFQGNDAKEIRIWGRRRLLTLERLIPVAQSFTVHLLGNGMPSFWVANMPDMVFTLGLSGWTSNDWSSGSQLALMAPRAYFQASTMQAVTNALNTRWHLSVADLKQQLSLPEAEIPAAVEALIQSGRAVYDLQTQSVRWRDLMREPLKMESLRFQSEQESLASALVTEGLVKDAGMESGGEYPLWRAQIADKPYGKSRWLAVSLTLDTDLRIRETQCACDYFFRHQLRRGPCEHILALRQVVYQR</sequence>
<dbReference type="InterPro" id="IPR007527">
    <property type="entry name" value="Znf_SWIM"/>
</dbReference>
<keyword evidence="1" id="KW-0479">Metal-binding</keyword>
<evidence type="ECO:0000313" key="4">
    <source>
        <dbReference type="Proteomes" id="UP000680067"/>
    </source>
</evidence>
<reference evidence="3" key="1">
    <citation type="submission" date="2021-04" db="EMBL/GenBank/DDBJ databases">
        <title>novel species isolated from subtropical streams in China.</title>
        <authorList>
            <person name="Lu H."/>
        </authorList>
    </citation>
    <scope>NUCLEOTIDE SEQUENCE</scope>
    <source>
        <strain evidence="3">LFS511W</strain>
    </source>
</reference>
<comment type="caution">
    <text evidence="3">The sequence shown here is derived from an EMBL/GenBank/DDBJ whole genome shotgun (WGS) entry which is preliminary data.</text>
</comment>
<gene>
    <name evidence="3" type="ORF">KDM89_06770</name>
</gene>
<dbReference type="RefSeq" id="WP_212687171.1">
    <property type="nucleotide sequence ID" value="NZ_JAGSPN010000003.1"/>
</dbReference>
<evidence type="ECO:0000256" key="1">
    <source>
        <dbReference type="PROSITE-ProRule" id="PRU00325"/>
    </source>
</evidence>
<dbReference type="EMBL" id="JAGSPN010000003">
    <property type="protein sequence ID" value="MBR7781837.1"/>
    <property type="molecule type" value="Genomic_DNA"/>
</dbReference>
<dbReference type="AlphaFoldDB" id="A0A941DLQ3"/>
<evidence type="ECO:0000313" key="3">
    <source>
        <dbReference type="EMBL" id="MBR7781837.1"/>
    </source>
</evidence>
<dbReference type="Proteomes" id="UP000680067">
    <property type="component" value="Unassembled WGS sequence"/>
</dbReference>
<name>A0A941DLQ3_9BURK</name>
<organism evidence="3 4">
    <name type="scientific">Undibacterium luofuense</name>
    <dbReference type="NCBI Taxonomy" id="2828733"/>
    <lineage>
        <taxon>Bacteria</taxon>
        <taxon>Pseudomonadati</taxon>
        <taxon>Pseudomonadota</taxon>
        <taxon>Betaproteobacteria</taxon>
        <taxon>Burkholderiales</taxon>
        <taxon>Oxalobacteraceae</taxon>
        <taxon>Undibacterium</taxon>
    </lineage>
</organism>
<keyword evidence="4" id="KW-1185">Reference proteome</keyword>
<proteinExistence type="predicted"/>
<feature type="domain" description="SWIM-type" evidence="2">
    <location>
        <begin position="507"/>
        <end position="548"/>
    </location>
</feature>
<accession>A0A941DLQ3</accession>
<evidence type="ECO:0000259" key="2">
    <source>
        <dbReference type="PROSITE" id="PS50966"/>
    </source>
</evidence>
<protein>
    <submittedName>
        <fullName evidence="3">SWIM zinc finger family protein</fullName>
    </submittedName>
</protein>
<keyword evidence="1" id="KW-0863">Zinc-finger</keyword>
<keyword evidence="1" id="KW-0862">Zinc</keyword>